<keyword evidence="4" id="KW-0808">Transferase</keyword>
<gene>
    <name evidence="13" type="ORF">EJ05DRAFT_149773</name>
</gene>
<evidence type="ECO:0000256" key="3">
    <source>
        <dbReference type="ARBA" id="ARBA00022527"/>
    </source>
</evidence>
<dbReference type="GO" id="GO:0005524">
    <property type="term" value="F:ATP binding"/>
    <property type="evidence" value="ECO:0007669"/>
    <property type="project" value="UniProtKB-UniRule"/>
</dbReference>
<dbReference type="Proteomes" id="UP000799437">
    <property type="component" value="Unassembled WGS sequence"/>
</dbReference>
<comment type="catalytic activity">
    <reaction evidence="8">
        <text>L-threonyl-[protein] + ATP = O-phospho-L-threonyl-[protein] + ADP + H(+)</text>
        <dbReference type="Rhea" id="RHEA:46608"/>
        <dbReference type="Rhea" id="RHEA-COMP:11060"/>
        <dbReference type="Rhea" id="RHEA-COMP:11605"/>
        <dbReference type="ChEBI" id="CHEBI:15378"/>
        <dbReference type="ChEBI" id="CHEBI:30013"/>
        <dbReference type="ChEBI" id="CHEBI:30616"/>
        <dbReference type="ChEBI" id="CHEBI:61977"/>
        <dbReference type="ChEBI" id="CHEBI:456216"/>
        <dbReference type="EC" id="2.7.11.1"/>
    </reaction>
</comment>
<proteinExistence type="inferred from homology"/>
<reference evidence="13" key="1">
    <citation type="journal article" date="2020" name="Stud. Mycol.">
        <title>101 Dothideomycetes genomes: a test case for predicting lifestyles and emergence of pathogens.</title>
        <authorList>
            <person name="Haridas S."/>
            <person name="Albert R."/>
            <person name="Binder M."/>
            <person name="Bloem J."/>
            <person name="Labutti K."/>
            <person name="Salamov A."/>
            <person name="Andreopoulos B."/>
            <person name="Baker S."/>
            <person name="Barry K."/>
            <person name="Bills G."/>
            <person name="Bluhm B."/>
            <person name="Cannon C."/>
            <person name="Castanera R."/>
            <person name="Culley D."/>
            <person name="Daum C."/>
            <person name="Ezra D."/>
            <person name="Gonzalez J."/>
            <person name="Henrissat B."/>
            <person name="Kuo A."/>
            <person name="Liang C."/>
            <person name="Lipzen A."/>
            <person name="Lutzoni F."/>
            <person name="Magnuson J."/>
            <person name="Mondo S."/>
            <person name="Nolan M."/>
            <person name="Ohm R."/>
            <person name="Pangilinan J."/>
            <person name="Park H.-J."/>
            <person name="Ramirez L."/>
            <person name="Alfaro M."/>
            <person name="Sun H."/>
            <person name="Tritt A."/>
            <person name="Yoshinaga Y."/>
            <person name="Zwiers L.-H."/>
            <person name="Turgeon B."/>
            <person name="Goodwin S."/>
            <person name="Spatafora J."/>
            <person name="Crous P."/>
            <person name="Grigoriev I."/>
        </authorList>
    </citation>
    <scope>NUCLEOTIDE SEQUENCE</scope>
    <source>
        <strain evidence="13">CBS 121739</strain>
    </source>
</reference>
<organism evidence="13 14">
    <name type="scientific">Pseudovirgaria hyperparasitica</name>
    <dbReference type="NCBI Taxonomy" id="470096"/>
    <lineage>
        <taxon>Eukaryota</taxon>
        <taxon>Fungi</taxon>
        <taxon>Dikarya</taxon>
        <taxon>Ascomycota</taxon>
        <taxon>Pezizomycotina</taxon>
        <taxon>Dothideomycetes</taxon>
        <taxon>Dothideomycetes incertae sedis</taxon>
        <taxon>Acrospermales</taxon>
        <taxon>Acrospermaceae</taxon>
        <taxon>Pseudovirgaria</taxon>
    </lineage>
</organism>
<dbReference type="EMBL" id="ML996581">
    <property type="protein sequence ID" value="KAF2754137.1"/>
    <property type="molecule type" value="Genomic_DNA"/>
</dbReference>
<feature type="compositionally biased region" description="Polar residues" evidence="11">
    <location>
        <begin position="668"/>
        <end position="686"/>
    </location>
</feature>
<evidence type="ECO:0000313" key="13">
    <source>
        <dbReference type="EMBL" id="KAF2754137.1"/>
    </source>
</evidence>
<evidence type="ECO:0000313" key="14">
    <source>
        <dbReference type="Proteomes" id="UP000799437"/>
    </source>
</evidence>
<feature type="compositionally biased region" description="Low complexity" evidence="11">
    <location>
        <begin position="818"/>
        <end position="830"/>
    </location>
</feature>
<dbReference type="AlphaFoldDB" id="A0A6A6VXY5"/>
<dbReference type="InterPro" id="IPR050629">
    <property type="entry name" value="STE20/SPS1-PAK"/>
</dbReference>
<comment type="similarity">
    <text evidence="1">Belongs to the protein kinase superfamily. STE Ser/Thr protein kinase family. STE20 subfamily.</text>
</comment>
<dbReference type="InterPro" id="IPR011009">
    <property type="entry name" value="Kinase-like_dom_sf"/>
</dbReference>
<feature type="region of interest" description="Disordered" evidence="11">
    <location>
        <begin position="654"/>
        <end position="727"/>
    </location>
</feature>
<dbReference type="OrthoDB" id="248923at2759"/>
<dbReference type="SUPFAM" id="SSF56112">
    <property type="entry name" value="Protein kinase-like (PK-like)"/>
    <property type="match status" value="1"/>
</dbReference>
<dbReference type="Pfam" id="PF00069">
    <property type="entry name" value="Pkinase"/>
    <property type="match status" value="1"/>
</dbReference>
<dbReference type="EC" id="2.7.11.1" evidence="2"/>
<name>A0A6A6VXY5_9PEZI</name>
<dbReference type="PROSITE" id="PS00108">
    <property type="entry name" value="PROTEIN_KINASE_ST"/>
    <property type="match status" value="1"/>
</dbReference>
<feature type="compositionally biased region" description="Polar residues" evidence="11">
    <location>
        <begin position="744"/>
        <end position="755"/>
    </location>
</feature>
<evidence type="ECO:0000256" key="2">
    <source>
        <dbReference type="ARBA" id="ARBA00012513"/>
    </source>
</evidence>
<dbReference type="InterPro" id="IPR008271">
    <property type="entry name" value="Ser/Thr_kinase_AS"/>
</dbReference>
<dbReference type="GO" id="GO:0005737">
    <property type="term" value="C:cytoplasm"/>
    <property type="evidence" value="ECO:0007669"/>
    <property type="project" value="TreeGrafter"/>
</dbReference>
<evidence type="ECO:0000256" key="11">
    <source>
        <dbReference type="SAM" id="MobiDB-lite"/>
    </source>
</evidence>
<protein>
    <recommendedName>
        <fullName evidence="2">non-specific serine/threonine protein kinase</fullName>
        <ecNumber evidence="2">2.7.11.1</ecNumber>
    </recommendedName>
</protein>
<keyword evidence="6 13" id="KW-0418">Kinase</keyword>
<sequence length="1023" mass="114553">MSNTRASLMVPRPNAGTKLRQIEQAKEMQRIVEERAARTSVDPPPYDFLQFIGRGSFGRVYKCKHRNTQEVVAVKITEVDDADYQAYFEDKDRSLPDLIREIKVLQQLKETRASPYVNVIYDAFPMYSELWMVTEYCPGGSVTTLMKPNPAGQGLEEKYIVAIARELATALKYVHEANVIHRDIKCGNVLITEDGNLQLGDFGVSGVLETEVAKRSTIVGTLHWMPPELLGANLSSNYKYPVAPLYRHEVDIWAFGCTVYEMAMGHGPMSTARTLPELAATAQERPPRLEGDRFSEGLKSLVAFCIEANPEDRPTADAILQHDYLRDTSRSHPTSSLRELIERYVIWEASGGSRASLFNPQMGAAHPELPLPQDDDDEDWSFSMSDELDDEYAINLDDEPTTKAATKGVLNTAFSMPKSKKERESMVRRGGEGLQRLFDPDSTPYIYGTSDLALRQYDTEGGNNRETIIDLDDVEPAFNMPTLDLGDVPTLRANRLNKEALDRVIAELKEEDDMEARSFARKSMQQDNDYTKRATRDWKFPSMLPPETSIAPPETDNRRTQDWTFASAMPADNRRTQDWTFASAMAEADPGHGQARNRMTREIQTHLLTAPAADIANNRRTRDFVFPSQDPPENTETDVVDFVGPPQPRYEHSARVEFQRPTLRHAATQPTSTPDGTFGQQMSVSDSPPRMSMIDLDFALPTEWQPRPATSGSGGDGAPLGVEYGHKDPFDLEDQVQLSESNNRLSFHTKSQSEPTKALPGLLTPSDQQADAKRGSKYGVHSRGTSQANLPVGQPARLMNQPSNQRRFRRRQFRREASSVSSRSYTSASETEPEDDYERGRPSSVQPGFLQNSFWSNFNPANRTPSDWNKSVLSRSNSIASRGDMSGIESDAMDDDRFHPFRQDPNPFGEDCMSLNPALYTTPPNNNARTSANAFINNVRPTVPFPLPTGPHPESLKHDSDPDLVEHEFQRVCKEFLYGLKVCKDIVEHRQSGVSTRGGTVRMSTSVHDEYAGLSTDSEGIAL</sequence>
<dbReference type="RefSeq" id="XP_033596588.1">
    <property type="nucleotide sequence ID" value="XM_033739307.1"/>
</dbReference>
<evidence type="ECO:0000256" key="1">
    <source>
        <dbReference type="ARBA" id="ARBA00008874"/>
    </source>
</evidence>
<dbReference type="PANTHER" id="PTHR48012:SF10">
    <property type="entry name" value="FI20177P1"/>
    <property type="match status" value="1"/>
</dbReference>
<dbReference type="PROSITE" id="PS50011">
    <property type="entry name" value="PROTEIN_KINASE_DOM"/>
    <property type="match status" value="1"/>
</dbReference>
<evidence type="ECO:0000256" key="9">
    <source>
        <dbReference type="ARBA" id="ARBA00048679"/>
    </source>
</evidence>
<keyword evidence="14" id="KW-1185">Reference proteome</keyword>
<evidence type="ECO:0000256" key="4">
    <source>
        <dbReference type="ARBA" id="ARBA00022679"/>
    </source>
</evidence>
<accession>A0A6A6VXY5</accession>
<dbReference type="PANTHER" id="PTHR48012">
    <property type="entry name" value="STERILE20-LIKE KINASE, ISOFORM B-RELATED"/>
    <property type="match status" value="1"/>
</dbReference>
<dbReference type="InterPro" id="IPR000719">
    <property type="entry name" value="Prot_kinase_dom"/>
</dbReference>
<feature type="domain" description="Protein kinase" evidence="12">
    <location>
        <begin position="46"/>
        <end position="325"/>
    </location>
</feature>
<dbReference type="PROSITE" id="PS00107">
    <property type="entry name" value="PROTEIN_KINASE_ATP"/>
    <property type="match status" value="1"/>
</dbReference>
<dbReference type="GeneID" id="54480361"/>
<keyword evidence="7 10" id="KW-0067">ATP-binding</keyword>
<evidence type="ECO:0000259" key="12">
    <source>
        <dbReference type="PROSITE" id="PS50011"/>
    </source>
</evidence>
<evidence type="ECO:0000256" key="10">
    <source>
        <dbReference type="PROSITE-ProRule" id="PRU10141"/>
    </source>
</evidence>
<evidence type="ECO:0000256" key="8">
    <source>
        <dbReference type="ARBA" id="ARBA00047899"/>
    </source>
</evidence>
<feature type="region of interest" description="Disordered" evidence="11">
    <location>
        <begin position="744"/>
        <end position="848"/>
    </location>
</feature>
<keyword evidence="5 10" id="KW-0547">Nucleotide-binding</keyword>
<evidence type="ECO:0000256" key="5">
    <source>
        <dbReference type="ARBA" id="ARBA00022741"/>
    </source>
</evidence>
<dbReference type="GO" id="GO:0004674">
    <property type="term" value="F:protein serine/threonine kinase activity"/>
    <property type="evidence" value="ECO:0007669"/>
    <property type="project" value="UniProtKB-KW"/>
</dbReference>
<keyword evidence="3" id="KW-0723">Serine/threonine-protein kinase</keyword>
<dbReference type="Gene3D" id="1.10.510.10">
    <property type="entry name" value="Transferase(Phosphotransferase) domain 1"/>
    <property type="match status" value="1"/>
</dbReference>
<dbReference type="SMART" id="SM00220">
    <property type="entry name" value="S_TKc"/>
    <property type="match status" value="1"/>
</dbReference>
<evidence type="ECO:0000256" key="6">
    <source>
        <dbReference type="ARBA" id="ARBA00022777"/>
    </source>
</evidence>
<dbReference type="InterPro" id="IPR017441">
    <property type="entry name" value="Protein_kinase_ATP_BS"/>
</dbReference>
<comment type="catalytic activity">
    <reaction evidence="9">
        <text>L-seryl-[protein] + ATP = O-phospho-L-seryl-[protein] + ADP + H(+)</text>
        <dbReference type="Rhea" id="RHEA:17989"/>
        <dbReference type="Rhea" id="RHEA-COMP:9863"/>
        <dbReference type="Rhea" id="RHEA-COMP:11604"/>
        <dbReference type="ChEBI" id="CHEBI:15378"/>
        <dbReference type="ChEBI" id="CHEBI:29999"/>
        <dbReference type="ChEBI" id="CHEBI:30616"/>
        <dbReference type="ChEBI" id="CHEBI:83421"/>
        <dbReference type="ChEBI" id="CHEBI:456216"/>
        <dbReference type="EC" id="2.7.11.1"/>
    </reaction>
</comment>
<feature type="binding site" evidence="10">
    <location>
        <position position="75"/>
    </location>
    <ligand>
        <name>ATP</name>
        <dbReference type="ChEBI" id="CHEBI:30616"/>
    </ligand>
</feature>
<evidence type="ECO:0000256" key="7">
    <source>
        <dbReference type="ARBA" id="ARBA00022840"/>
    </source>
</evidence>